<dbReference type="InterPro" id="IPR008207">
    <property type="entry name" value="Sig_transdc_His_kin_Hpt_dom"/>
</dbReference>
<feature type="modified residue" description="Phosphohistidine" evidence="2">
    <location>
        <position position="63"/>
    </location>
</feature>
<evidence type="ECO:0000313" key="4">
    <source>
        <dbReference type="EMBL" id="MDU0113293.1"/>
    </source>
</evidence>
<dbReference type="Pfam" id="PF01627">
    <property type="entry name" value="Hpt"/>
    <property type="match status" value="1"/>
</dbReference>
<feature type="domain" description="HPt" evidence="3">
    <location>
        <begin position="24"/>
        <end position="118"/>
    </location>
</feature>
<dbReference type="RefSeq" id="WP_315946910.1">
    <property type="nucleotide sequence ID" value="NZ_JAWCUA010000007.1"/>
</dbReference>
<keyword evidence="5" id="KW-1185">Reference proteome</keyword>
<reference evidence="4 5" key="1">
    <citation type="submission" date="2023-10" db="EMBL/GenBank/DDBJ databases">
        <title>Psychrosphaera aquimaarina strain SW33 isolated from seawater.</title>
        <authorList>
            <person name="Bayburt H."/>
            <person name="Kim J.M."/>
            <person name="Choi B.J."/>
            <person name="Jeon C.O."/>
        </authorList>
    </citation>
    <scope>NUCLEOTIDE SEQUENCE [LARGE SCALE GENOMIC DNA]</scope>
    <source>
        <strain evidence="4 5">KCTC 52743</strain>
    </source>
</reference>
<organism evidence="4 5">
    <name type="scientific">Psychrosphaera aquimarina</name>
    <dbReference type="NCBI Taxonomy" id="2044854"/>
    <lineage>
        <taxon>Bacteria</taxon>
        <taxon>Pseudomonadati</taxon>
        <taxon>Pseudomonadota</taxon>
        <taxon>Gammaproteobacteria</taxon>
        <taxon>Alteromonadales</taxon>
        <taxon>Pseudoalteromonadaceae</taxon>
        <taxon>Psychrosphaera</taxon>
    </lineage>
</organism>
<dbReference type="InterPro" id="IPR036641">
    <property type="entry name" value="HPT_dom_sf"/>
</dbReference>
<comment type="caution">
    <text evidence="4">The sequence shown here is derived from an EMBL/GenBank/DDBJ whole genome shotgun (WGS) entry which is preliminary data.</text>
</comment>
<dbReference type="EMBL" id="JAWCUA010000007">
    <property type="protein sequence ID" value="MDU0113293.1"/>
    <property type="molecule type" value="Genomic_DNA"/>
</dbReference>
<keyword evidence="1" id="KW-0902">Two-component regulatory system</keyword>
<dbReference type="Gene3D" id="1.20.120.160">
    <property type="entry name" value="HPT domain"/>
    <property type="match status" value="1"/>
</dbReference>
<keyword evidence="2" id="KW-0597">Phosphoprotein</keyword>
<dbReference type="SUPFAM" id="SSF47226">
    <property type="entry name" value="Histidine-containing phosphotransfer domain, HPT domain"/>
    <property type="match status" value="1"/>
</dbReference>
<dbReference type="Proteomes" id="UP001257914">
    <property type="component" value="Unassembled WGS sequence"/>
</dbReference>
<proteinExistence type="predicted"/>
<dbReference type="CDD" id="cd00088">
    <property type="entry name" value="HPT"/>
    <property type="match status" value="1"/>
</dbReference>
<name>A0ABU3R0T4_9GAMM</name>
<evidence type="ECO:0000256" key="1">
    <source>
        <dbReference type="ARBA" id="ARBA00023012"/>
    </source>
</evidence>
<evidence type="ECO:0000313" key="5">
    <source>
        <dbReference type="Proteomes" id="UP001257914"/>
    </source>
</evidence>
<dbReference type="PROSITE" id="PS50894">
    <property type="entry name" value="HPT"/>
    <property type="match status" value="1"/>
</dbReference>
<gene>
    <name evidence="4" type="ORF">RT723_09860</name>
</gene>
<evidence type="ECO:0000256" key="2">
    <source>
        <dbReference type="PROSITE-ProRule" id="PRU00110"/>
    </source>
</evidence>
<dbReference type="SMART" id="SM00073">
    <property type="entry name" value="HPT"/>
    <property type="match status" value="1"/>
</dbReference>
<protein>
    <submittedName>
        <fullName evidence="4">Hpt domain-containing protein</fullName>
    </submittedName>
</protein>
<sequence length="118" mass="12580">MSIAALAGISGIDTTQGLTNCMDDEDLYTSVVGMFVDQLIDSVTQLNLAYEAQDWDNIGKIAHSIKGAAASVGAFEIQQSSATIEHASKQYDIDVITDNFASFITLISTTSTALKQNL</sequence>
<evidence type="ECO:0000259" key="3">
    <source>
        <dbReference type="PROSITE" id="PS50894"/>
    </source>
</evidence>
<accession>A0ABU3R0T4</accession>